<proteinExistence type="predicted"/>
<gene>
    <name evidence="1" type="ORF">DUNSADRAFT_1198</name>
</gene>
<dbReference type="Proteomes" id="UP000815325">
    <property type="component" value="Unassembled WGS sequence"/>
</dbReference>
<evidence type="ECO:0000313" key="2">
    <source>
        <dbReference type="Proteomes" id="UP000815325"/>
    </source>
</evidence>
<accession>A0ABQ7FXV4</accession>
<name>A0ABQ7FXV4_DUNSA</name>
<protein>
    <submittedName>
        <fullName evidence="1">Uncharacterized protein</fullName>
    </submittedName>
</protein>
<sequence length="427" mass="46978">MYMLASSPGKLPTCRTGQTLHISIPRKRRVPFSSSLYNSRTSSLAAAPCNSIRSKRQIVVPSCTGERYQSLVHHALGDDINTYSSLPEILQACEFSPTAASIAPLKVLVLLSALAKQADRSGRGRKGEDRLEVVKAALALVQLLLQPTPVQLSLDRLFPPYYSVTSTPLQLDGGCKSTPLGMYHLFADHLGSDVISLLFQALAIIGRYDSRFGRAPEVQQLLALALAQFSASTCSYSEFESMDVAVRAIRACAAASFSGNLEGLTAALPVPFLCDKSGSSDLYRMFWKNQLGAEAFYELSDNGLRFPLLESFAELKAKGCELGEGKIAALMHKGVLVADYWKPSRQRNTVSSLVHRLWACGILGYSYRRFKSDLWLLLSKKKVSSDDLSKALHACEQVGFKDIEVEKLKLKHDAAKRRKRSPKKQAQ</sequence>
<evidence type="ECO:0000313" key="1">
    <source>
        <dbReference type="EMBL" id="KAF5827171.1"/>
    </source>
</evidence>
<comment type="caution">
    <text evidence="1">The sequence shown here is derived from an EMBL/GenBank/DDBJ whole genome shotgun (WGS) entry which is preliminary data.</text>
</comment>
<dbReference type="EMBL" id="MU070574">
    <property type="protein sequence ID" value="KAF5827171.1"/>
    <property type="molecule type" value="Genomic_DNA"/>
</dbReference>
<reference evidence="1" key="1">
    <citation type="submission" date="2017-08" db="EMBL/GenBank/DDBJ databases">
        <authorList>
            <person name="Polle J.E."/>
            <person name="Barry K."/>
            <person name="Cushman J."/>
            <person name="Schmutz J."/>
            <person name="Tran D."/>
            <person name="Hathwaick L.T."/>
            <person name="Yim W.C."/>
            <person name="Jenkins J."/>
            <person name="Mckie-Krisberg Z.M."/>
            <person name="Prochnik S."/>
            <person name="Lindquist E."/>
            <person name="Dockter R.B."/>
            <person name="Adam C."/>
            <person name="Molina H."/>
            <person name="Bunkerborg J."/>
            <person name="Jin E."/>
            <person name="Buchheim M."/>
            <person name="Magnuson J."/>
        </authorList>
    </citation>
    <scope>NUCLEOTIDE SEQUENCE</scope>
    <source>
        <strain evidence="1">CCAP 19/18</strain>
    </source>
</reference>
<keyword evidence="2" id="KW-1185">Reference proteome</keyword>
<organism evidence="1 2">
    <name type="scientific">Dunaliella salina</name>
    <name type="common">Green alga</name>
    <name type="synonym">Protococcus salinus</name>
    <dbReference type="NCBI Taxonomy" id="3046"/>
    <lineage>
        <taxon>Eukaryota</taxon>
        <taxon>Viridiplantae</taxon>
        <taxon>Chlorophyta</taxon>
        <taxon>core chlorophytes</taxon>
        <taxon>Chlorophyceae</taxon>
        <taxon>CS clade</taxon>
        <taxon>Chlamydomonadales</taxon>
        <taxon>Dunaliellaceae</taxon>
        <taxon>Dunaliella</taxon>
    </lineage>
</organism>